<reference evidence="3" key="1">
    <citation type="submission" date="2023-07" db="EMBL/GenBank/DDBJ databases">
        <title>A chromosome-level genome assembly of Lolium multiflorum.</title>
        <authorList>
            <person name="Chen Y."/>
            <person name="Copetti D."/>
            <person name="Kolliker R."/>
            <person name="Studer B."/>
        </authorList>
    </citation>
    <scope>NUCLEOTIDE SEQUENCE</scope>
    <source>
        <strain evidence="3">02402/16</strain>
        <tissue evidence="3">Leaf</tissue>
    </source>
</reference>
<feature type="region of interest" description="Disordered" evidence="1">
    <location>
        <begin position="1131"/>
        <end position="1162"/>
    </location>
</feature>
<feature type="compositionally biased region" description="Polar residues" evidence="1">
    <location>
        <begin position="490"/>
        <end position="499"/>
    </location>
</feature>
<dbReference type="PANTHER" id="PTHR33075">
    <property type="entry name" value="OS02G0499800 PROTEIN"/>
    <property type="match status" value="1"/>
</dbReference>
<keyword evidence="4" id="KW-1185">Reference proteome</keyword>
<dbReference type="GO" id="GO:0003676">
    <property type="term" value="F:nucleic acid binding"/>
    <property type="evidence" value="ECO:0007669"/>
    <property type="project" value="InterPro"/>
</dbReference>
<dbReference type="Proteomes" id="UP001231189">
    <property type="component" value="Unassembled WGS sequence"/>
</dbReference>
<dbReference type="AlphaFoldDB" id="A0AAD8RGK6"/>
<evidence type="ECO:0000313" key="4">
    <source>
        <dbReference type="Proteomes" id="UP001231189"/>
    </source>
</evidence>
<dbReference type="SUPFAM" id="SSF57756">
    <property type="entry name" value="Retrovirus zinc finger-like domains"/>
    <property type="match status" value="1"/>
</dbReference>
<proteinExistence type="predicted"/>
<protein>
    <recommendedName>
        <fullName evidence="2">DUF7597 domain-containing protein</fullName>
    </recommendedName>
</protein>
<dbReference type="Pfam" id="PF24530">
    <property type="entry name" value="DUF7597"/>
    <property type="match status" value="1"/>
</dbReference>
<evidence type="ECO:0000313" key="3">
    <source>
        <dbReference type="EMBL" id="KAK1619794.1"/>
    </source>
</evidence>
<evidence type="ECO:0000256" key="1">
    <source>
        <dbReference type="SAM" id="MobiDB-lite"/>
    </source>
</evidence>
<organism evidence="3 4">
    <name type="scientific">Lolium multiflorum</name>
    <name type="common">Italian ryegrass</name>
    <name type="synonym">Lolium perenne subsp. multiflorum</name>
    <dbReference type="NCBI Taxonomy" id="4521"/>
    <lineage>
        <taxon>Eukaryota</taxon>
        <taxon>Viridiplantae</taxon>
        <taxon>Streptophyta</taxon>
        <taxon>Embryophyta</taxon>
        <taxon>Tracheophyta</taxon>
        <taxon>Spermatophyta</taxon>
        <taxon>Magnoliopsida</taxon>
        <taxon>Liliopsida</taxon>
        <taxon>Poales</taxon>
        <taxon>Poaceae</taxon>
        <taxon>BOP clade</taxon>
        <taxon>Pooideae</taxon>
        <taxon>Poodae</taxon>
        <taxon>Poeae</taxon>
        <taxon>Poeae Chloroplast Group 2 (Poeae type)</taxon>
        <taxon>Loliodinae</taxon>
        <taxon>Loliinae</taxon>
        <taxon>Lolium</taxon>
    </lineage>
</organism>
<name>A0AAD8RGK6_LOLMU</name>
<feature type="domain" description="DUF7597" evidence="2">
    <location>
        <begin position="632"/>
        <end position="755"/>
    </location>
</feature>
<dbReference type="GO" id="GO:0008270">
    <property type="term" value="F:zinc ion binding"/>
    <property type="evidence" value="ECO:0007669"/>
    <property type="project" value="InterPro"/>
</dbReference>
<comment type="caution">
    <text evidence="3">The sequence shown here is derived from an EMBL/GenBank/DDBJ whole genome shotgun (WGS) entry which is preliminary data.</text>
</comment>
<dbReference type="Gene3D" id="4.10.60.10">
    <property type="entry name" value="Zinc finger, CCHC-type"/>
    <property type="match status" value="1"/>
</dbReference>
<gene>
    <name evidence="3" type="ORF">QYE76_025311</name>
</gene>
<dbReference type="EMBL" id="JAUUTY010000006">
    <property type="protein sequence ID" value="KAK1619794.1"/>
    <property type="molecule type" value="Genomic_DNA"/>
</dbReference>
<feature type="region of interest" description="Disordered" evidence="1">
    <location>
        <begin position="916"/>
        <end position="937"/>
    </location>
</feature>
<sequence length="1201" mass="134020">MESGDPTRVCSSEGMHDLDLVAQCWAVKYTTLLQKKCKISHSGMILLHSDRRRLVLQDDEGITVDAKIVSFDVPISMGMSVEFPCHLVHVVEQISLVDDHDQPTSGFPRDFRRDEAPWIWKVSYSTMKDLDRGRMKSYDGILKFWASNGWLVLLNAKDEPIAVQVLRGKPSYISGSKVDFSHHVVRINSVIAVAVTEDRMVGQTAQVDSSTDKNISASEKTVDPRVAAHPDHLVEDPLVPGPSFAMHTAITLGLDFKAGENFAKEVLRKFSSPVHSLKGKASFTLVVSFGRASFRMNEENVALALEAALGGFCGSLGVIQLRDRVFSFRVASKDVGFYIIQKRVFLTDKFKCYFHLWSNGGPNWRREFHLWQHDSDQQWTLVSPSKRRVKLGMKALNLPAPKPALKHTAPITKKLVFAEKIQYGAKKGYAADPVGSVDLHVYNTVSTPVISFGTTIPIQQGKSVGEAVVSVNNESVQEVAEPVTNEASDDISNGHTVSNDSKDEPFEQMVDAMVFQVWKCQRCLSMNHLTKNCVNNIRCRGCFNYGHIKRNCLSARASLGKRWVPKIVKEGELGSGPSSTIGPTDEIVGSSPKAGEVALNWSAGLANESTPHRSTPPLSSGAPPTPMANFEVDPAPWVPWGHQVIDGGPTRLPRSFYFATQDPPQQHQSDCIGIVHPPPPPNLQAFWRHQVRNFLVGPLNRNVIDYQPSLYGVGLYQFSGPTAVSALVQHGEYNINANTTVRFVPVDRALNHRAEQGFRKGWLMFIGMHPDYRNDLDIANAVSTFGKFLYWNHTDPILERVLVYAAFPSPALVPRDVVFGRFASVGGVKDSWTVPLYILTAEFAEELPADEDPMPPDGNPHPLPGNLQPMDNMFVPPQYPELGWNMVPVEQGPMGQDPMGHNDHHMWHNDMLQQDMQEEDDQQQQQEGNQEEDDQAAESMVLVPSDVSGDSVNMMQENQVVVQFMQHLDCPVIPHHVVFGPIIPPAMQWEKLFEHMVPKLLSASVPLGFQLSPFTLLKRSWDSAFFAKEEVWSLSKGSCFPELHRPKCSPRRNTVVRKDLLEEKKDHTEMLFEATPLVTKKQRARKVTTPLVQSNERRFTRSCLRDGYRPAPVIEAPPKKKAKGRAKLLVVQADQQDDPSTPCPENSSNDDSEEGFIRTPATPIHVLQRIGRQLGIPEEKLTKEKLVAAPKKTTKDKSDNV</sequence>
<dbReference type="PANTHER" id="PTHR33075:SF10">
    <property type="entry name" value="DUF4283 DOMAIN-CONTAINING PROTEIN"/>
    <property type="match status" value="1"/>
</dbReference>
<evidence type="ECO:0000259" key="2">
    <source>
        <dbReference type="Pfam" id="PF24530"/>
    </source>
</evidence>
<dbReference type="InterPro" id="IPR036875">
    <property type="entry name" value="Znf_CCHC_sf"/>
</dbReference>
<dbReference type="InterPro" id="IPR056018">
    <property type="entry name" value="DUF7597"/>
</dbReference>
<accession>A0AAD8RGK6</accession>
<feature type="region of interest" description="Disordered" evidence="1">
    <location>
        <begin position="482"/>
        <end position="502"/>
    </location>
</feature>